<dbReference type="EMBL" id="JRNR01000052">
    <property type="protein sequence ID" value="KGF49327.1"/>
    <property type="molecule type" value="Genomic_DNA"/>
</dbReference>
<dbReference type="AlphaFoldDB" id="A0A096C311"/>
<sequence length="448" mass="51024">MKKNADKSKSKGGNNMPKQRKTSSKNGEIETYLSSYYEFRYNTVLGRTEYRGKDDTHFSKVGRYEINTLRRELDNDVGIITSSDNLYSIIESSFSPRINPIQEYFKGLPLRDIGNICGNNSGNSDSCNHDSSGNNENNCCCDISSLSLKAIPDLASCVVVRNSDKWLPYLTKWLVAVVANAMDDRECRNHTCLVLTGEQGKFKTTFLDLLCPPALHGYSYTGKIYPQEKDTLTYIGQNLIVNIDDQLKALNKRDENELKNLITCPMVKYRMPYDKYVEEHPHLASFVASVNGNDFLTDPTGSRRFLPFEVLSINIERAKAISMDNVYAEAKALLKSGFRYWFDDDEIAELYRESEDFQVQTAEMELLLRCFEKPTENESYSLMTTTEILTYLGIYTHQPLVAKRMGEALKKAGYIKVSKRRNGGSPIYVYKIRKILPCPLLQTCSSQM</sequence>
<feature type="region of interest" description="Disordered" evidence="1">
    <location>
        <begin position="1"/>
        <end position="27"/>
    </location>
</feature>
<evidence type="ECO:0000313" key="3">
    <source>
        <dbReference type="EMBL" id="KGF49327.1"/>
    </source>
</evidence>
<feature type="domain" description="Virulence-associated protein E-like" evidence="2">
    <location>
        <begin position="169"/>
        <end position="357"/>
    </location>
</feature>
<accession>A0A096C311</accession>
<dbReference type="Pfam" id="PF05272">
    <property type="entry name" value="VapE-like_dom"/>
    <property type="match status" value="1"/>
</dbReference>
<comment type="caution">
    <text evidence="3">The sequence shown here is derived from an EMBL/GenBank/DDBJ whole genome shotgun (WGS) entry which is preliminary data.</text>
</comment>
<gene>
    <name evidence="3" type="ORF">HMPREF0654_05820</name>
</gene>
<dbReference type="RefSeq" id="WP_036883199.1">
    <property type="nucleotide sequence ID" value="NZ_JRNR01000052.1"/>
</dbReference>
<dbReference type="Proteomes" id="UP000029538">
    <property type="component" value="Unassembled WGS sequence"/>
</dbReference>
<dbReference type="PANTHER" id="PTHR34985:SF1">
    <property type="entry name" value="SLR0554 PROTEIN"/>
    <property type="match status" value="1"/>
</dbReference>
<organism evidence="3 4">
    <name type="scientific">Prevotella disiens DNF00882</name>
    <dbReference type="NCBI Taxonomy" id="1401075"/>
    <lineage>
        <taxon>Bacteria</taxon>
        <taxon>Pseudomonadati</taxon>
        <taxon>Bacteroidota</taxon>
        <taxon>Bacteroidia</taxon>
        <taxon>Bacteroidales</taxon>
        <taxon>Prevotellaceae</taxon>
        <taxon>Prevotella</taxon>
    </lineage>
</organism>
<proteinExistence type="predicted"/>
<reference evidence="3 4" key="1">
    <citation type="submission" date="2014-07" db="EMBL/GenBank/DDBJ databases">
        <authorList>
            <person name="McCorrison J."/>
            <person name="Sanka R."/>
            <person name="Torralba M."/>
            <person name="Gillis M."/>
            <person name="Haft D.H."/>
            <person name="Methe B."/>
            <person name="Sutton G."/>
            <person name="Nelson K.E."/>
        </authorList>
    </citation>
    <scope>NUCLEOTIDE SEQUENCE [LARGE SCALE GENOMIC DNA]</scope>
    <source>
        <strain evidence="3 4">DNF00882</strain>
    </source>
</reference>
<name>A0A096C311_9BACT</name>
<evidence type="ECO:0000259" key="2">
    <source>
        <dbReference type="Pfam" id="PF05272"/>
    </source>
</evidence>
<evidence type="ECO:0000256" key="1">
    <source>
        <dbReference type="SAM" id="MobiDB-lite"/>
    </source>
</evidence>
<evidence type="ECO:0000313" key="4">
    <source>
        <dbReference type="Proteomes" id="UP000029538"/>
    </source>
</evidence>
<dbReference type="PANTHER" id="PTHR34985">
    <property type="entry name" value="SLR0554 PROTEIN"/>
    <property type="match status" value="1"/>
</dbReference>
<protein>
    <submittedName>
        <fullName evidence="3">Virulence-associated protein E</fullName>
    </submittedName>
</protein>
<dbReference type="InterPro" id="IPR007936">
    <property type="entry name" value="VapE-like_dom"/>
</dbReference>